<dbReference type="EMBL" id="KN832891">
    <property type="protein sequence ID" value="KIM94112.1"/>
    <property type="molecule type" value="Genomic_DNA"/>
</dbReference>
<evidence type="ECO:0000313" key="2">
    <source>
        <dbReference type="Proteomes" id="UP000054321"/>
    </source>
</evidence>
<dbReference type="AlphaFoldDB" id="A0A0C3CWR3"/>
<proteinExistence type="predicted"/>
<reference evidence="2" key="2">
    <citation type="submission" date="2015-01" db="EMBL/GenBank/DDBJ databases">
        <title>Evolutionary Origins and Diversification of the Mycorrhizal Mutualists.</title>
        <authorList>
            <consortium name="DOE Joint Genome Institute"/>
            <consortium name="Mycorrhizal Genomics Consortium"/>
            <person name="Kohler A."/>
            <person name="Kuo A."/>
            <person name="Nagy L.G."/>
            <person name="Floudas D."/>
            <person name="Copeland A."/>
            <person name="Barry K.W."/>
            <person name="Cichocki N."/>
            <person name="Veneault-Fourrey C."/>
            <person name="LaButti K."/>
            <person name="Lindquist E.A."/>
            <person name="Lipzen A."/>
            <person name="Lundell T."/>
            <person name="Morin E."/>
            <person name="Murat C."/>
            <person name="Riley R."/>
            <person name="Ohm R."/>
            <person name="Sun H."/>
            <person name="Tunlid A."/>
            <person name="Henrissat B."/>
            <person name="Grigoriev I.V."/>
            <person name="Hibbett D.S."/>
            <person name="Martin F."/>
        </authorList>
    </citation>
    <scope>NUCLEOTIDE SEQUENCE [LARGE SCALE GENOMIC DNA]</scope>
    <source>
        <strain evidence="2">Zn</strain>
    </source>
</reference>
<gene>
    <name evidence="1" type="ORF">OIDMADRAFT_60947</name>
</gene>
<sequence length="123" mass="13724">MSDEENEAWQGVTGPLKAIGAKSLVGSAMIAKRPTVLYVTPADETRRRNGQYGCKWIVRRVIAAYRYIDAFRTTVFWSQGINLRIHALLYLKIKDGGYRVTLAKVRSQAESKIMTSSSSVSPV</sequence>
<name>A0A0C3CWR3_OIDMZ</name>
<protein>
    <submittedName>
        <fullName evidence="1">Uncharacterized protein</fullName>
    </submittedName>
</protein>
<organism evidence="1 2">
    <name type="scientific">Oidiodendron maius (strain Zn)</name>
    <dbReference type="NCBI Taxonomy" id="913774"/>
    <lineage>
        <taxon>Eukaryota</taxon>
        <taxon>Fungi</taxon>
        <taxon>Dikarya</taxon>
        <taxon>Ascomycota</taxon>
        <taxon>Pezizomycotina</taxon>
        <taxon>Leotiomycetes</taxon>
        <taxon>Leotiomycetes incertae sedis</taxon>
        <taxon>Myxotrichaceae</taxon>
        <taxon>Oidiodendron</taxon>
    </lineage>
</organism>
<reference evidence="1 2" key="1">
    <citation type="submission" date="2014-04" db="EMBL/GenBank/DDBJ databases">
        <authorList>
            <consortium name="DOE Joint Genome Institute"/>
            <person name="Kuo A."/>
            <person name="Martino E."/>
            <person name="Perotto S."/>
            <person name="Kohler A."/>
            <person name="Nagy L.G."/>
            <person name="Floudas D."/>
            <person name="Copeland A."/>
            <person name="Barry K.W."/>
            <person name="Cichocki N."/>
            <person name="Veneault-Fourrey C."/>
            <person name="LaButti K."/>
            <person name="Lindquist E.A."/>
            <person name="Lipzen A."/>
            <person name="Lundell T."/>
            <person name="Morin E."/>
            <person name="Murat C."/>
            <person name="Sun H."/>
            <person name="Tunlid A."/>
            <person name="Henrissat B."/>
            <person name="Grigoriev I.V."/>
            <person name="Hibbett D.S."/>
            <person name="Martin F."/>
            <person name="Nordberg H.P."/>
            <person name="Cantor M.N."/>
            <person name="Hua S.X."/>
        </authorList>
    </citation>
    <scope>NUCLEOTIDE SEQUENCE [LARGE SCALE GENOMIC DNA]</scope>
    <source>
        <strain evidence="1 2">Zn</strain>
    </source>
</reference>
<dbReference type="InParanoid" id="A0A0C3CWR3"/>
<dbReference type="HOGENOM" id="CLU_2015922_0_0_1"/>
<evidence type="ECO:0000313" key="1">
    <source>
        <dbReference type="EMBL" id="KIM94112.1"/>
    </source>
</evidence>
<dbReference type="Proteomes" id="UP000054321">
    <property type="component" value="Unassembled WGS sequence"/>
</dbReference>
<accession>A0A0C3CWR3</accession>
<keyword evidence="2" id="KW-1185">Reference proteome</keyword>